<evidence type="ECO:0000313" key="7">
    <source>
        <dbReference type="EMBL" id="MFD1541875.1"/>
    </source>
</evidence>
<dbReference type="Pfam" id="PF02653">
    <property type="entry name" value="BPD_transp_2"/>
    <property type="match status" value="1"/>
</dbReference>
<sequence length="329" mass="33121">MTEPLSGTPAPTPTRMAGRTGAAGRVTWLSDYGVYLALGVLLSFNLVFTPNFATVANLRLQLVQVAPVAIVALGMALVIGTGGIDLSVGSTMAIAAALLPLYLGYGPWPAIAVAVLAGAAVGLVNGGLVAYGIQPIVATLGLLVAGRGVALVLADGRLVEIFDPTLAAIGGGQVLGVPLAVLMALTVAAAAGFVLRRAAFGRRLLAVGGNRPAALLAGLPVRRTLVTVYVISGVLAAMAGVLTTGRQSASDPSFTGLLIELSAITAVVVGGTPLAGGRVRILGTLMGALLMQLIIATVIQHDLHDSTARMIQAAIIVAAVYAQRDRSGT</sequence>
<gene>
    <name evidence="7" type="ORF">ACFSJ0_32835</name>
</gene>
<keyword evidence="8" id="KW-1185">Reference proteome</keyword>
<evidence type="ECO:0000256" key="4">
    <source>
        <dbReference type="ARBA" id="ARBA00022989"/>
    </source>
</evidence>
<keyword evidence="4 6" id="KW-1133">Transmembrane helix</keyword>
<feature type="transmembrane region" description="Helical" evidence="6">
    <location>
        <begin position="281"/>
        <end position="300"/>
    </location>
</feature>
<dbReference type="RefSeq" id="WP_246654070.1">
    <property type="nucleotide sequence ID" value="NZ_JAHKRM010000036.1"/>
</dbReference>
<feature type="transmembrane region" description="Helical" evidence="6">
    <location>
        <begin position="224"/>
        <end position="242"/>
    </location>
</feature>
<name>A0ABW4GH16_9ACTN</name>
<dbReference type="PANTHER" id="PTHR32196">
    <property type="entry name" value="ABC TRANSPORTER PERMEASE PROTEIN YPHD-RELATED-RELATED"/>
    <property type="match status" value="1"/>
</dbReference>
<accession>A0ABW4GH16</accession>
<evidence type="ECO:0000313" key="8">
    <source>
        <dbReference type="Proteomes" id="UP001597097"/>
    </source>
</evidence>
<feature type="transmembrane region" description="Helical" evidence="6">
    <location>
        <begin position="65"/>
        <end position="88"/>
    </location>
</feature>
<keyword evidence="3 6" id="KW-0812">Transmembrane</keyword>
<feature type="transmembrane region" description="Helical" evidence="6">
    <location>
        <begin position="174"/>
        <end position="195"/>
    </location>
</feature>
<evidence type="ECO:0000256" key="2">
    <source>
        <dbReference type="ARBA" id="ARBA00022475"/>
    </source>
</evidence>
<feature type="transmembrane region" description="Helical" evidence="6">
    <location>
        <begin position="254"/>
        <end position="274"/>
    </location>
</feature>
<dbReference type="EMBL" id="JBHUCM010000030">
    <property type="protein sequence ID" value="MFD1541875.1"/>
    <property type="molecule type" value="Genomic_DNA"/>
</dbReference>
<reference evidence="8" key="1">
    <citation type="journal article" date="2019" name="Int. J. Syst. Evol. Microbiol.">
        <title>The Global Catalogue of Microorganisms (GCM) 10K type strain sequencing project: providing services to taxonomists for standard genome sequencing and annotation.</title>
        <authorList>
            <consortium name="The Broad Institute Genomics Platform"/>
            <consortium name="The Broad Institute Genome Sequencing Center for Infectious Disease"/>
            <person name="Wu L."/>
            <person name="Ma J."/>
        </authorList>
    </citation>
    <scope>NUCLEOTIDE SEQUENCE [LARGE SCALE GENOMIC DNA]</scope>
    <source>
        <strain evidence="8">CGMCC 1.15399</strain>
    </source>
</reference>
<dbReference type="Proteomes" id="UP001597097">
    <property type="component" value="Unassembled WGS sequence"/>
</dbReference>
<dbReference type="InterPro" id="IPR001851">
    <property type="entry name" value="ABC_transp_permease"/>
</dbReference>
<dbReference type="PANTHER" id="PTHR32196:SF19">
    <property type="entry name" value="GALACTOFURANOSE TRANSPORTER PERMEASE PROTEIN YTFT"/>
    <property type="match status" value="1"/>
</dbReference>
<evidence type="ECO:0000256" key="3">
    <source>
        <dbReference type="ARBA" id="ARBA00022692"/>
    </source>
</evidence>
<organism evidence="7 8">
    <name type="scientific">Nonomuraea guangzhouensis</name>
    <dbReference type="NCBI Taxonomy" id="1291555"/>
    <lineage>
        <taxon>Bacteria</taxon>
        <taxon>Bacillati</taxon>
        <taxon>Actinomycetota</taxon>
        <taxon>Actinomycetes</taxon>
        <taxon>Streptosporangiales</taxon>
        <taxon>Streptosporangiaceae</taxon>
        <taxon>Nonomuraea</taxon>
    </lineage>
</organism>
<dbReference type="CDD" id="cd06579">
    <property type="entry name" value="TM_PBP1_transp_AraH_like"/>
    <property type="match status" value="1"/>
</dbReference>
<keyword evidence="2" id="KW-1003">Cell membrane</keyword>
<comment type="caution">
    <text evidence="7">The sequence shown here is derived from an EMBL/GenBank/DDBJ whole genome shotgun (WGS) entry which is preliminary data.</text>
</comment>
<evidence type="ECO:0000256" key="6">
    <source>
        <dbReference type="SAM" id="Phobius"/>
    </source>
</evidence>
<evidence type="ECO:0000256" key="1">
    <source>
        <dbReference type="ARBA" id="ARBA00004651"/>
    </source>
</evidence>
<comment type="subcellular location">
    <subcellularLocation>
        <location evidence="1">Cell membrane</location>
        <topology evidence="1">Multi-pass membrane protein</topology>
    </subcellularLocation>
</comment>
<keyword evidence="5 6" id="KW-0472">Membrane</keyword>
<protein>
    <submittedName>
        <fullName evidence="7">ABC transporter permease</fullName>
    </submittedName>
</protein>
<proteinExistence type="predicted"/>
<evidence type="ECO:0000256" key="5">
    <source>
        <dbReference type="ARBA" id="ARBA00023136"/>
    </source>
</evidence>
<feature type="transmembrane region" description="Helical" evidence="6">
    <location>
        <begin position="32"/>
        <end position="53"/>
    </location>
</feature>